<proteinExistence type="predicted"/>
<dbReference type="KEGG" id="ccin:112494815"/>
<evidence type="ECO:0000313" key="2">
    <source>
        <dbReference type="RefSeq" id="XP_024943874.1"/>
    </source>
</evidence>
<dbReference type="Proteomes" id="UP000694920">
    <property type="component" value="Unplaced"/>
</dbReference>
<gene>
    <name evidence="2" type="primary">LOC112494815</name>
</gene>
<dbReference type="AlphaFoldDB" id="A0AAJ7RNM2"/>
<dbReference type="GeneID" id="112494815"/>
<accession>A0AAJ7RNM2</accession>
<keyword evidence="1" id="KW-1185">Reference proteome</keyword>
<name>A0AAJ7RNM2_CEPCN</name>
<protein>
    <submittedName>
        <fullName evidence="2">Uncharacterized protein LOC112494815</fullName>
    </submittedName>
</protein>
<sequence>MVVEFIKIQYYSFTEFSLNLRQILALEFVPVGHVIVKFQELMECVRTDMVRRRLPVIKLEHWNQYEATLNDLPRTNNSVEGWHRAFSSIISAVHANIWKFIDAFKKEENLSSIKLSQLIGGQKTATNKKT</sequence>
<dbReference type="RefSeq" id="XP_024943874.1">
    <property type="nucleotide sequence ID" value="XM_025088106.1"/>
</dbReference>
<organism evidence="1 2">
    <name type="scientific">Cephus cinctus</name>
    <name type="common">Wheat stem sawfly</name>
    <dbReference type="NCBI Taxonomy" id="211228"/>
    <lineage>
        <taxon>Eukaryota</taxon>
        <taxon>Metazoa</taxon>
        <taxon>Ecdysozoa</taxon>
        <taxon>Arthropoda</taxon>
        <taxon>Hexapoda</taxon>
        <taxon>Insecta</taxon>
        <taxon>Pterygota</taxon>
        <taxon>Neoptera</taxon>
        <taxon>Endopterygota</taxon>
        <taxon>Hymenoptera</taxon>
        <taxon>Cephoidea</taxon>
        <taxon>Cephidae</taxon>
        <taxon>Cephus</taxon>
    </lineage>
</organism>
<reference evidence="2" key="1">
    <citation type="submission" date="2025-08" db="UniProtKB">
        <authorList>
            <consortium name="RefSeq"/>
        </authorList>
    </citation>
    <scope>IDENTIFICATION</scope>
</reference>
<evidence type="ECO:0000313" key="1">
    <source>
        <dbReference type="Proteomes" id="UP000694920"/>
    </source>
</evidence>